<accession>A0A2J6TTT4</accession>
<evidence type="ECO:0000313" key="2">
    <source>
        <dbReference type="EMBL" id="PMD66439.1"/>
    </source>
</evidence>
<dbReference type="InParanoid" id="A0A2J6TTT4"/>
<evidence type="ECO:0000256" key="1">
    <source>
        <dbReference type="SAM" id="MobiDB-lite"/>
    </source>
</evidence>
<dbReference type="Proteomes" id="UP000235371">
    <property type="component" value="Unassembled WGS sequence"/>
</dbReference>
<evidence type="ECO:0000313" key="3">
    <source>
        <dbReference type="Proteomes" id="UP000235371"/>
    </source>
</evidence>
<dbReference type="AlphaFoldDB" id="A0A2J6TTT4"/>
<name>A0A2J6TTT4_9HELO</name>
<feature type="compositionally biased region" description="Low complexity" evidence="1">
    <location>
        <begin position="98"/>
        <end position="118"/>
    </location>
</feature>
<feature type="compositionally biased region" description="Low complexity" evidence="1">
    <location>
        <begin position="325"/>
        <end position="336"/>
    </location>
</feature>
<feature type="region of interest" description="Disordered" evidence="1">
    <location>
        <begin position="89"/>
        <end position="122"/>
    </location>
</feature>
<feature type="region of interest" description="Disordered" evidence="1">
    <location>
        <begin position="317"/>
        <end position="336"/>
    </location>
</feature>
<protein>
    <submittedName>
        <fullName evidence="2">Uncharacterized protein</fullName>
    </submittedName>
</protein>
<dbReference type="OrthoDB" id="10614023at2759"/>
<sequence>MLLLHSQHANESGLTACSQLGSAGVAFAFRRPSLPSSPSPTSIALPALGTPLDPVWLEGSLGAEVQGSDRGIAHHWGPCPADCPVKQRCGPGVQESKPQSPQSPQTTSSLCRPTSTLPRSHRTRTLTRTLAQRRQPRNSGLGNGLRGAVLADHGRVQRLTGACASRARTLGSLWDHSGITRITLITLGSRSAEPYLGSWRRSTRLNPATSKLASASGETCESLAWRTSPFASLFLSQTTWWWLEPSREDVRLFVDDSVLPNRPTSSLSAVPGESVVLPNSWVIGALDRVSTGTPKALISRGIGLCLLPEVPDSLPESEIEKARPRAAGQAAEAPEGLLAVATPSLGTDRRSPTPPPPTPAHPHPDCAGGATTAMTGEPGSRGGICGSACLIG</sequence>
<organism evidence="2 3">
    <name type="scientific">Hyaloscypha bicolor E</name>
    <dbReference type="NCBI Taxonomy" id="1095630"/>
    <lineage>
        <taxon>Eukaryota</taxon>
        <taxon>Fungi</taxon>
        <taxon>Dikarya</taxon>
        <taxon>Ascomycota</taxon>
        <taxon>Pezizomycotina</taxon>
        <taxon>Leotiomycetes</taxon>
        <taxon>Helotiales</taxon>
        <taxon>Hyaloscyphaceae</taxon>
        <taxon>Hyaloscypha</taxon>
        <taxon>Hyaloscypha bicolor</taxon>
    </lineage>
</organism>
<dbReference type="EMBL" id="KZ613743">
    <property type="protein sequence ID" value="PMD66439.1"/>
    <property type="molecule type" value="Genomic_DNA"/>
</dbReference>
<feature type="compositionally biased region" description="Pro residues" evidence="1">
    <location>
        <begin position="352"/>
        <end position="361"/>
    </location>
</feature>
<dbReference type="RefSeq" id="XP_024743343.1">
    <property type="nucleotide sequence ID" value="XM_024886301.1"/>
</dbReference>
<keyword evidence="3" id="KW-1185">Reference proteome</keyword>
<reference evidence="2 3" key="1">
    <citation type="submission" date="2016-04" db="EMBL/GenBank/DDBJ databases">
        <title>A degradative enzymes factory behind the ericoid mycorrhizal symbiosis.</title>
        <authorList>
            <consortium name="DOE Joint Genome Institute"/>
            <person name="Martino E."/>
            <person name="Morin E."/>
            <person name="Grelet G."/>
            <person name="Kuo A."/>
            <person name="Kohler A."/>
            <person name="Daghino S."/>
            <person name="Barry K."/>
            <person name="Choi C."/>
            <person name="Cichocki N."/>
            <person name="Clum A."/>
            <person name="Copeland A."/>
            <person name="Hainaut M."/>
            <person name="Haridas S."/>
            <person name="Labutti K."/>
            <person name="Lindquist E."/>
            <person name="Lipzen A."/>
            <person name="Khouja H.-R."/>
            <person name="Murat C."/>
            <person name="Ohm R."/>
            <person name="Olson A."/>
            <person name="Spatafora J."/>
            <person name="Veneault-Fourrey C."/>
            <person name="Henrissat B."/>
            <person name="Grigoriev I."/>
            <person name="Martin F."/>
            <person name="Perotto S."/>
        </authorList>
    </citation>
    <scope>NUCLEOTIDE SEQUENCE [LARGE SCALE GENOMIC DNA]</scope>
    <source>
        <strain evidence="2 3">E</strain>
    </source>
</reference>
<gene>
    <name evidence="2" type="ORF">K444DRAFT_658763</name>
</gene>
<feature type="region of interest" description="Disordered" evidence="1">
    <location>
        <begin position="342"/>
        <end position="379"/>
    </location>
</feature>
<dbReference type="GeneID" id="36594378"/>
<proteinExistence type="predicted"/>